<reference evidence="3" key="1">
    <citation type="journal article" date="2014" name="Int. J. Syst. Evol. Microbiol.">
        <title>Complete genome sequence of Corynebacterium casei LMG S-19264T (=DSM 44701T), isolated from a smear-ripened cheese.</title>
        <authorList>
            <consortium name="US DOE Joint Genome Institute (JGI-PGF)"/>
            <person name="Walter F."/>
            <person name="Albersmeier A."/>
            <person name="Kalinowski J."/>
            <person name="Ruckert C."/>
        </authorList>
    </citation>
    <scope>NUCLEOTIDE SEQUENCE</scope>
    <source>
        <strain evidence="3">VKM B-1606</strain>
    </source>
</reference>
<dbReference type="Proteomes" id="UP000758856">
    <property type="component" value="Unassembled WGS sequence"/>
</dbReference>
<accession>A0A9W6ISF3</accession>
<dbReference type="Pfam" id="PF08402">
    <property type="entry name" value="TOBE_2"/>
    <property type="match status" value="1"/>
</dbReference>
<keyword evidence="3" id="KW-0067">ATP-binding</keyword>
<name>A0A9W6ISF3_9HYPH</name>
<evidence type="ECO:0000313" key="3">
    <source>
        <dbReference type="EMBL" id="GLK54261.1"/>
    </source>
</evidence>
<dbReference type="InterPro" id="IPR027417">
    <property type="entry name" value="P-loop_NTPase"/>
</dbReference>
<comment type="caution">
    <text evidence="3">The sequence shown here is derived from an EMBL/GenBank/DDBJ whole genome shotgun (WGS) entry which is preliminary data.</text>
</comment>
<keyword evidence="4" id="KW-0813">Transport</keyword>
<feature type="domain" description="ABC transporter" evidence="2">
    <location>
        <begin position="4"/>
        <end position="234"/>
    </location>
</feature>
<dbReference type="InterPro" id="IPR008995">
    <property type="entry name" value="Mo/tungstate-bd_C_term_dom"/>
</dbReference>
<dbReference type="PANTHER" id="PTHR43875">
    <property type="entry name" value="MALTODEXTRIN IMPORT ATP-BINDING PROTEIN MSMX"/>
    <property type="match status" value="1"/>
</dbReference>
<organism evidence="3 6">
    <name type="scientific">Methylopila capsulata</name>
    <dbReference type="NCBI Taxonomy" id="61654"/>
    <lineage>
        <taxon>Bacteria</taxon>
        <taxon>Pseudomonadati</taxon>
        <taxon>Pseudomonadota</taxon>
        <taxon>Alphaproteobacteria</taxon>
        <taxon>Hyphomicrobiales</taxon>
        <taxon>Methylopilaceae</taxon>
        <taxon>Methylopila</taxon>
    </lineage>
</organism>
<keyword evidence="3" id="KW-0547">Nucleotide-binding</keyword>
<dbReference type="PANTHER" id="PTHR43875:SF10">
    <property type="entry name" value="BLL2173 PROTEIN"/>
    <property type="match status" value="1"/>
</dbReference>
<keyword evidence="4" id="KW-0762">Sugar transport</keyword>
<dbReference type="GO" id="GO:0005524">
    <property type="term" value="F:ATP binding"/>
    <property type="evidence" value="ECO:0007669"/>
    <property type="project" value="UniProtKB-KW"/>
</dbReference>
<dbReference type="InterPro" id="IPR012340">
    <property type="entry name" value="NA-bd_OB-fold"/>
</dbReference>
<evidence type="ECO:0000256" key="1">
    <source>
        <dbReference type="ARBA" id="ARBA00005417"/>
    </source>
</evidence>
<dbReference type="InterPro" id="IPR013611">
    <property type="entry name" value="Transp-assoc_OB_typ2"/>
</dbReference>
<dbReference type="Gene3D" id="2.40.50.100">
    <property type="match status" value="1"/>
</dbReference>
<dbReference type="EMBL" id="JAFBCY010000002">
    <property type="protein sequence ID" value="MBM7851203.1"/>
    <property type="molecule type" value="Genomic_DNA"/>
</dbReference>
<sequence length="358" mass="36511">MSAVTLTDVVKTYSGGAVLKGASFAVPAGALCAVTGPAGAGASTLLRLIAGLERPTSGEIAIGETPLRSFGTAVPGLAAMVAPDGLKPRANLYANIVRGLPRFGAEGRAAETRVLALADALGLGPLLARRARDVSTSARILAALAQALARRPGAIVIDGAFAALGVEDRARAVKALRAHLAETGAVAVVAGRPGDEILRSADLQVALDGGEVLQVGAPDELYRRPADVRVARLTGPAGMNVLPVRANQTGLSLEDGTWLGAASVMTAKTHGLLGVRPERLFPIGEGLPPENGARLPVDVTVVSWLGAETWIEGFVGGVPVAARFAAAAPDDLAPGARLILGADRRDLHMFDAVTEARV</sequence>
<gene>
    <name evidence="3" type="ORF">GCM10008170_02800</name>
    <name evidence="4" type="ORF">JOD31_001428</name>
</gene>
<dbReference type="Proteomes" id="UP001143400">
    <property type="component" value="Unassembled WGS sequence"/>
</dbReference>
<comment type="similarity">
    <text evidence="1">Belongs to the ABC transporter superfamily.</text>
</comment>
<reference evidence="3" key="3">
    <citation type="submission" date="2023-01" db="EMBL/GenBank/DDBJ databases">
        <authorList>
            <person name="Sun Q."/>
            <person name="Evtushenko L."/>
        </authorList>
    </citation>
    <scope>NUCLEOTIDE SEQUENCE</scope>
    <source>
        <strain evidence="3">VKM B-1606</strain>
    </source>
</reference>
<dbReference type="InterPro" id="IPR047641">
    <property type="entry name" value="ABC_transpr_MalK/UgpC-like"/>
</dbReference>
<protein>
    <submittedName>
        <fullName evidence="3">ABC transporter ATP-binding protein</fullName>
    </submittedName>
    <submittedName>
        <fullName evidence="4">ABC-type sugar transport system ATPase subunit</fullName>
    </submittedName>
</protein>
<dbReference type="Pfam" id="PF00005">
    <property type="entry name" value="ABC_tran"/>
    <property type="match status" value="1"/>
</dbReference>
<dbReference type="GO" id="GO:0022857">
    <property type="term" value="F:transmembrane transporter activity"/>
    <property type="evidence" value="ECO:0007669"/>
    <property type="project" value="InterPro"/>
</dbReference>
<dbReference type="AlphaFoldDB" id="A0A9W6ISF3"/>
<dbReference type="Gene3D" id="3.40.50.300">
    <property type="entry name" value="P-loop containing nucleotide triphosphate hydrolases"/>
    <property type="match status" value="1"/>
</dbReference>
<proteinExistence type="inferred from homology"/>
<evidence type="ECO:0000313" key="6">
    <source>
        <dbReference type="Proteomes" id="UP001143400"/>
    </source>
</evidence>
<dbReference type="SUPFAM" id="SSF52540">
    <property type="entry name" value="P-loop containing nucleoside triphosphate hydrolases"/>
    <property type="match status" value="1"/>
</dbReference>
<evidence type="ECO:0000313" key="4">
    <source>
        <dbReference type="EMBL" id="MBM7851203.1"/>
    </source>
</evidence>
<evidence type="ECO:0000259" key="2">
    <source>
        <dbReference type="PROSITE" id="PS50893"/>
    </source>
</evidence>
<dbReference type="SUPFAM" id="SSF50331">
    <property type="entry name" value="MOP-like"/>
    <property type="match status" value="1"/>
</dbReference>
<dbReference type="PROSITE" id="PS50893">
    <property type="entry name" value="ABC_TRANSPORTER_2"/>
    <property type="match status" value="1"/>
</dbReference>
<evidence type="ECO:0000313" key="5">
    <source>
        <dbReference type="Proteomes" id="UP000758856"/>
    </source>
</evidence>
<dbReference type="RefSeq" id="WP_204949609.1">
    <property type="nucleotide sequence ID" value="NZ_BSFF01000001.1"/>
</dbReference>
<keyword evidence="5" id="KW-1185">Reference proteome</keyword>
<reference evidence="4 5" key="2">
    <citation type="submission" date="2021-01" db="EMBL/GenBank/DDBJ databases">
        <title>Genomic Encyclopedia of Type Strains, Phase IV (KMG-IV): sequencing the most valuable type-strain genomes for metagenomic binning, comparative biology and taxonomic classification.</title>
        <authorList>
            <person name="Goeker M."/>
        </authorList>
    </citation>
    <scope>NUCLEOTIDE SEQUENCE [LARGE SCALE GENOMIC DNA]</scope>
    <source>
        <strain evidence="4 5">DSM 6130</strain>
    </source>
</reference>
<dbReference type="GO" id="GO:0055052">
    <property type="term" value="C:ATP-binding cassette (ABC) transporter complex, substrate-binding subunit-containing"/>
    <property type="evidence" value="ECO:0007669"/>
    <property type="project" value="TreeGrafter"/>
</dbReference>
<dbReference type="GO" id="GO:0016887">
    <property type="term" value="F:ATP hydrolysis activity"/>
    <property type="evidence" value="ECO:0007669"/>
    <property type="project" value="InterPro"/>
</dbReference>
<dbReference type="EMBL" id="BSFF01000001">
    <property type="protein sequence ID" value="GLK54261.1"/>
    <property type="molecule type" value="Genomic_DNA"/>
</dbReference>
<dbReference type="Gene3D" id="2.40.50.140">
    <property type="entry name" value="Nucleic acid-binding proteins"/>
    <property type="match status" value="1"/>
</dbReference>
<dbReference type="InterPro" id="IPR003439">
    <property type="entry name" value="ABC_transporter-like_ATP-bd"/>
</dbReference>